<feature type="compositionally biased region" description="Polar residues" evidence="8">
    <location>
        <begin position="543"/>
        <end position="553"/>
    </location>
</feature>
<sequence length="553" mass="64338">MTENNGFYYNAPNYHDFSSNIVVEGVDSFFDYAHNHDCSQTVSDLEKPLMTLPKIKIEVISPDNEQTLKISSSPNNIFKESQNITSTMTPRLIKKGIRRSSILQPAFHNVEDILIQDMENLEVIPLQGKLSTTKCHHMTTRLDKCIATPKLDLRSRSVVRSDTVNENRKRKGSPTQETQNKFMGMEERIMRFENSSRFPSQELSKNVQKNKKLHTVAKSPNLMAIHRTRPVNFTTHQEKEELELQEMKTNQIKAAPFNKAILEKVSVPVKPAAKPTTKPYPFKLTEITKKPVASVEPYHFSAKPIPEAVLNSPKLRPLRNRPLKVPVLQVSKDSYIVKQVEIPHQGLQTQKKTEKRLTAIEPFSFDQKDKERYANKENRIKQYLEEEKKAREFHANPLPNFVTSKIKDPTHLTKPDAPIQTVESQFEHRKEYDKENKIKPFKARPATVIKQKPFEPTKPERILQSKEIELYTEKRALEREAFDLRIKQNEQLIEHLKRERAMELKQLEEKEIIRLRREAIHKAMPVPKFKTPVLKKSEKPLTDPQSPFRTNKR</sequence>
<dbReference type="Pfam" id="PF06886">
    <property type="entry name" value="TPX2"/>
    <property type="match status" value="1"/>
</dbReference>
<evidence type="ECO:0000256" key="3">
    <source>
        <dbReference type="ARBA" id="ARBA00005885"/>
    </source>
</evidence>
<dbReference type="Pfam" id="PF12214">
    <property type="entry name" value="TPX2_importin"/>
    <property type="match status" value="1"/>
</dbReference>
<evidence type="ECO:0000256" key="4">
    <source>
        <dbReference type="ARBA" id="ARBA00022490"/>
    </source>
</evidence>
<dbReference type="GO" id="GO:0005819">
    <property type="term" value="C:spindle"/>
    <property type="evidence" value="ECO:0007669"/>
    <property type="project" value="UniProtKB-SubCell"/>
</dbReference>
<evidence type="ECO:0000256" key="1">
    <source>
        <dbReference type="ARBA" id="ARBA00004123"/>
    </source>
</evidence>
<keyword evidence="6" id="KW-0539">Nucleus</keyword>
<proteinExistence type="inferred from homology"/>
<keyword evidence="4" id="KW-0963">Cytoplasm</keyword>
<comment type="subcellular location">
    <subcellularLocation>
        <location evidence="2">Cytoplasm</location>
        <location evidence="2">Cytoskeleton</location>
        <location evidence="2">Spindle</location>
    </subcellularLocation>
    <subcellularLocation>
        <location evidence="1">Nucleus</location>
    </subcellularLocation>
</comment>
<organism evidence="11">
    <name type="scientific">Clastoptera arizonana</name>
    <name type="common">Arizona spittle bug</name>
    <dbReference type="NCBI Taxonomy" id="38151"/>
    <lineage>
        <taxon>Eukaryota</taxon>
        <taxon>Metazoa</taxon>
        <taxon>Ecdysozoa</taxon>
        <taxon>Arthropoda</taxon>
        <taxon>Hexapoda</taxon>
        <taxon>Insecta</taxon>
        <taxon>Pterygota</taxon>
        <taxon>Neoptera</taxon>
        <taxon>Paraneoptera</taxon>
        <taxon>Hemiptera</taxon>
        <taxon>Auchenorrhyncha</taxon>
        <taxon>Cercopoidea</taxon>
        <taxon>Clastopteridae</taxon>
        <taxon>Clastoptera</taxon>
    </lineage>
</organism>
<dbReference type="GO" id="GO:0005634">
    <property type="term" value="C:nucleus"/>
    <property type="evidence" value="ECO:0007669"/>
    <property type="project" value="UniProtKB-SubCell"/>
</dbReference>
<dbReference type="InterPro" id="IPR009675">
    <property type="entry name" value="TPX2_fam"/>
</dbReference>
<protein>
    <submittedName>
        <fullName evidence="11">Uncharacterized protein</fullName>
    </submittedName>
</protein>
<comment type="similarity">
    <text evidence="3">Belongs to the TPX2 family.</text>
</comment>
<evidence type="ECO:0000313" key="11">
    <source>
        <dbReference type="EMBL" id="JAS22551.1"/>
    </source>
</evidence>
<dbReference type="PANTHER" id="PTHR14326">
    <property type="entry name" value="TARGETING PROTEIN FOR XKLP2"/>
    <property type="match status" value="1"/>
</dbReference>
<dbReference type="AlphaFoldDB" id="A0A1B6DA31"/>
<feature type="domain" description="TPX2 C-terminal" evidence="9">
    <location>
        <begin position="469"/>
        <end position="542"/>
    </location>
</feature>
<dbReference type="PANTHER" id="PTHR14326:SF44">
    <property type="entry name" value="TARGETING PROTEIN FOR XKLP2"/>
    <property type="match status" value="1"/>
</dbReference>
<feature type="region of interest" description="Disordered" evidence="8">
    <location>
        <begin position="527"/>
        <end position="553"/>
    </location>
</feature>
<dbReference type="InterPro" id="IPR027329">
    <property type="entry name" value="TPX2_C"/>
</dbReference>
<gene>
    <name evidence="11" type="ORF">g.3938</name>
</gene>
<feature type="domain" description="TPX2 central" evidence="10">
    <location>
        <begin position="215"/>
        <end position="285"/>
    </location>
</feature>
<evidence type="ECO:0000256" key="7">
    <source>
        <dbReference type="SAM" id="Coils"/>
    </source>
</evidence>
<evidence type="ECO:0000256" key="5">
    <source>
        <dbReference type="ARBA" id="ARBA00023212"/>
    </source>
</evidence>
<evidence type="ECO:0000256" key="8">
    <source>
        <dbReference type="SAM" id="MobiDB-lite"/>
    </source>
</evidence>
<keyword evidence="7" id="KW-0175">Coiled coil</keyword>
<evidence type="ECO:0000256" key="2">
    <source>
        <dbReference type="ARBA" id="ARBA00004186"/>
    </source>
</evidence>
<accession>A0A1B6DA31</accession>
<dbReference type="GO" id="GO:0060236">
    <property type="term" value="P:regulation of mitotic spindle organization"/>
    <property type="evidence" value="ECO:0007669"/>
    <property type="project" value="InterPro"/>
</dbReference>
<evidence type="ECO:0000256" key="6">
    <source>
        <dbReference type="ARBA" id="ARBA00023242"/>
    </source>
</evidence>
<evidence type="ECO:0000259" key="10">
    <source>
        <dbReference type="Pfam" id="PF12214"/>
    </source>
</evidence>
<reference evidence="11" key="1">
    <citation type="submission" date="2015-12" db="EMBL/GenBank/DDBJ databases">
        <title>De novo transcriptome assembly of four potential Pierce s Disease insect vectors from Arizona vineyards.</title>
        <authorList>
            <person name="Tassone E.E."/>
        </authorList>
    </citation>
    <scope>NUCLEOTIDE SEQUENCE</scope>
</reference>
<evidence type="ECO:0000259" key="9">
    <source>
        <dbReference type="Pfam" id="PF06886"/>
    </source>
</evidence>
<name>A0A1B6DA31_9HEMI</name>
<keyword evidence="5" id="KW-0206">Cytoskeleton</keyword>
<dbReference type="InterPro" id="IPR027330">
    <property type="entry name" value="TPX2_central_dom"/>
</dbReference>
<dbReference type="EMBL" id="GEDC01014747">
    <property type="protein sequence ID" value="JAS22551.1"/>
    <property type="molecule type" value="Transcribed_RNA"/>
</dbReference>
<dbReference type="GO" id="GO:0005874">
    <property type="term" value="C:microtubule"/>
    <property type="evidence" value="ECO:0007669"/>
    <property type="project" value="InterPro"/>
</dbReference>
<feature type="coiled-coil region" evidence="7">
    <location>
        <begin position="479"/>
        <end position="518"/>
    </location>
</feature>